<evidence type="ECO:0000256" key="1">
    <source>
        <dbReference type="SAM" id="Phobius"/>
    </source>
</evidence>
<keyword evidence="1" id="KW-0812">Transmembrane</keyword>
<evidence type="ECO:0000313" key="3">
    <source>
        <dbReference type="EMBL" id="SCU70310.1"/>
    </source>
</evidence>
<feature type="transmembrane region" description="Helical" evidence="1">
    <location>
        <begin position="7"/>
        <end position="36"/>
    </location>
</feature>
<sequence>MALTARGLFFVCALVTTSSTSFFLFACWPVLIVAALRLCTGSAPKRVISLANTYYDFVQQLWIYMMVLLLEGVLRVRIAYHLVSKGEMAREQKLADFFARPPPGRVKLIILNHRCHLDWLVMFPFLARAGIAKSLRIVLKVGLSRVPIFGWSMQLFRYLFLTRKWASDRSHVVRMMDYYKNSDGTVVFLFPEGTDLTESSVKKSNAYALRNNLPQFYQVLNPRSTGMIEMKNMIGAENIDEIVDVTMGYTDFVRGERPNEASLLNGRTPSKIHIVCTRHCFSNDQQDGWEVGDRVKGLRGKGLFSVPADDEALKNWLTDRFAKKELLLSRFYTRNPVGFDEEHIRSVFGQDCDIVSYDEDEEAARYPEITKFSRIARDLGMWYGVVFVILYWTVPVVLVLLFAGYWVLFWFVLCSILCVSAVRKVGNLSYYLIP</sequence>
<evidence type="ECO:0000259" key="2">
    <source>
        <dbReference type="SMART" id="SM00563"/>
    </source>
</evidence>
<dbReference type="SMART" id="SM00563">
    <property type="entry name" value="PlsC"/>
    <property type="match status" value="1"/>
</dbReference>
<dbReference type="GeneID" id="92375823"/>
<dbReference type="AlphaFoldDB" id="A0A1G4IDZ4"/>
<keyword evidence="3" id="KW-0012">Acyltransferase</keyword>
<reference evidence="3" key="1">
    <citation type="submission" date="2016-09" db="EMBL/GenBank/DDBJ databases">
        <authorList>
            <person name="Hebert L."/>
            <person name="Moumen B."/>
        </authorList>
    </citation>
    <scope>NUCLEOTIDE SEQUENCE [LARGE SCALE GENOMIC DNA]</scope>
    <source>
        <strain evidence="3">OVI</strain>
    </source>
</reference>
<dbReference type="EMBL" id="CZPT02001412">
    <property type="protein sequence ID" value="SCU70310.1"/>
    <property type="molecule type" value="Genomic_DNA"/>
</dbReference>
<dbReference type="Pfam" id="PF01553">
    <property type="entry name" value="Acyltransferase"/>
    <property type="match status" value="1"/>
</dbReference>
<protein>
    <submittedName>
        <fullName evidence="3">Acetyltransferase, putative</fullName>
        <ecNumber evidence="3">2.3.1.-</ecNumber>
    </submittedName>
</protein>
<dbReference type="GO" id="GO:0016746">
    <property type="term" value="F:acyltransferase activity"/>
    <property type="evidence" value="ECO:0007669"/>
    <property type="project" value="UniProtKB-KW"/>
</dbReference>
<dbReference type="EC" id="2.3.1.-" evidence="3"/>
<organism evidence="3 4">
    <name type="scientific">Trypanosoma equiperdum</name>
    <dbReference type="NCBI Taxonomy" id="5694"/>
    <lineage>
        <taxon>Eukaryota</taxon>
        <taxon>Discoba</taxon>
        <taxon>Euglenozoa</taxon>
        <taxon>Kinetoplastea</taxon>
        <taxon>Metakinetoplastina</taxon>
        <taxon>Trypanosomatida</taxon>
        <taxon>Trypanosomatidae</taxon>
        <taxon>Trypanosoma</taxon>
    </lineage>
</organism>
<feature type="transmembrane region" description="Helical" evidence="1">
    <location>
        <begin position="381"/>
        <end position="402"/>
    </location>
</feature>
<evidence type="ECO:0000313" key="4">
    <source>
        <dbReference type="Proteomes" id="UP000195570"/>
    </source>
</evidence>
<keyword evidence="3" id="KW-0808">Transferase</keyword>
<proteinExistence type="predicted"/>
<accession>A0A1G4IDZ4</accession>
<dbReference type="PANTHER" id="PTHR10983">
    <property type="entry name" value="1-ACYLGLYCEROL-3-PHOSPHATE ACYLTRANSFERASE-RELATED"/>
    <property type="match status" value="1"/>
</dbReference>
<dbReference type="SUPFAM" id="SSF69593">
    <property type="entry name" value="Glycerol-3-phosphate (1)-acyltransferase"/>
    <property type="match status" value="1"/>
</dbReference>
<keyword evidence="1" id="KW-0472">Membrane</keyword>
<dbReference type="InterPro" id="IPR002123">
    <property type="entry name" value="Plipid/glycerol_acylTrfase"/>
</dbReference>
<gene>
    <name evidence="3" type="ORF">TEOVI_000188300</name>
</gene>
<dbReference type="GO" id="GO:0012505">
    <property type="term" value="C:endomembrane system"/>
    <property type="evidence" value="ECO:0007669"/>
    <property type="project" value="TreeGrafter"/>
</dbReference>
<feature type="transmembrane region" description="Helical" evidence="1">
    <location>
        <begin position="408"/>
        <end position="433"/>
    </location>
</feature>
<name>A0A1G4IDZ4_TRYEQ</name>
<keyword evidence="1" id="KW-1133">Transmembrane helix</keyword>
<keyword evidence="4" id="KW-1185">Reference proteome</keyword>
<comment type="caution">
    <text evidence="3">The sequence shown here is derived from an EMBL/GenBank/DDBJ whole genome shotgun (WGS) entry which is preliminary data.</text>
</comment>
<feature type="domain" description="Phospholipid/glycerol acyltransferase" evidence="2">
    <location>
        <begin position="107"/>
        <end position="250"/>
    </location>
</feature>
<dbReference type="VEuPathDB" id="TriTrypDB:TEOVI_000188300"/>
<feature type="transmembrane region" description="Helical" evidence="1">
    <location>
        <begin position="61"/>
        <end position="83"/>
    </location>
</feature>
<dbReference type="Proteomes" id="UP000195570">
    <property type="component" value="Unassembled WGS sequence"/>
</dbReference>
<dbReference type="PROSITE" id="PS51257">
    <property type="entry name" value="PROKAR_LIPOPROTEIN"/>
    <property type="match status" value="1"/>
</dbReference>
<dbReference type="PANTHER" id="PTHR10983:SF16">
    <property type="entry name" value="LYSOCARDIOLIPIN ACYLTRANSFERASE 1"/>
    <property type="match status" value="1"/>
</dbReference>
<dbReference type="RefSeq" id="XP_067081145.1">
    <property type="nucleotide sequence ID" value="XM_067225044.1"/>
</dbReference>
<dbReference type="CDD" id="cd07990">
    <property type="entry name" value="LPLAT_LCLAT1-like"/>
    <property type="match status" value="1"/>
</dbReference>